<dbReference type="Gene3D" id="3.40.50.300">
    <property type="entry name" value="P-loop containing nucleotide triphosphate hydrolases"/>
    <property type="match status" value="1"/>
</dbReference>
<reference evidence="6" key="2">
    <citation type="submission" date="2025-08" db="UniProtKB">
        <authorList>
            <consortium name="Ensembl"/>
        </authorList>
    </citation>
    <scope>IDENTIFICATION</scope>
</reference>
<dbReference type="InterPro" id="IPR045058">
    <property type="entry name" value="GIMA/IAN/Toc"/>
</dbReference>
<keyword evidence="7" id="KW-1185">Reference proteome</keyword>
<accession>A0A3B4CLW3</accession>
<dbReference type="Pfam" id="PF04548">
    <property type="entry name" value="AIG1"/>
    <property type="match status" value="1"/>
</dbReference>
<reference evidence="6" key="3">
    <citation type="submission" date="2025-09" db="UniProtKB">
        <authorList>
            <consortium name="Ensembl"/>
        </authorList>
    </citation>
    <scope>IDENTIFICATION</scope>
</reference>
<dbReference type="Proteomes" id="UP001501920">
    <property type="component" value="Chromosome 5"/>
</dbReference>
<keyword evidence="2" id="KW-0547">Nucleotide-binding</keyword>
<feature type="domain" description="AIG1-type G" evidence="5">
    <location>
        <begin position="6"/>
        <end position="203"/>
    </location>
</feature>
<dbReference type="InterPro" id="IPR006703">
    <property type="entry name" value="G_AIG1"/>
</dbReference>
<proteinExistence type="inferred from homology"/>
<keyword evidence="3" id="KW-0342">GTP-binding</keyword>
<evidence type="ECO:0000256" key="2">
    <source>
        <dbReference type="ARBA" id="ARBA00022741"/>
    </source>
</evidence>
<name>A0A3B4CLW3_PYGNA</name>
<dbReference type="CDD" id="cd01852">
    <property type="entry name" value="AIG1"/>
    <property type="match status" value="1"/>
</dbReference>
<protein>
    <recommendedName>
        <fullName evidence="5">AIG1-type G domain-containing protein</fullName>
    </recommendedName>
</protein>
<dbReference type="InterPro" id="IPR027417">
    <property type="entry name" value="P-loop_NTPase"/>
</dbReference>
<dbReference type="FunFam" id="3.40.50.300:FF:000366">
    <property type="entry name" value="GTPase, IMAP family member 2"/>
    <property type="match status" value="1"/>
</dbReference>
<keyword evidence="4" id="KW-0175">Coiled coil</keyword>
<evidence type="ECO:0000259" key="5">
    <source>
        <dbReference type="PROSITE" id="PS51720"/>
    </source>
</evidence>
<evidence type="ECO:0000256" key="1">
    <source>
        <dbReference type="ARBA" id="ARBA00008535"/>
    </source>
</evidence>
<dbReference type="AlphaFoldDB" id="A0A3B4CLW3"/>
<evidence type="ECO:0000313" key="7">
    <source>
        <dbReference type="Proteomes" id="UP001501920"/>
    </source>
</evidence>
<evidence type="ECO:0000313" key="6">
    <source>
        <dbReference type="Ensembl" id="ENSPNAP00000011821.2"/>
    </source>
</evidence>
<dbReference type="GO" id="GO:0005525">
    <property type="term" value="F:GTP binding"/>
    <property type="evidence" value="ECO:0007669"/>
    <property type="project" value="UniProtKB-KW"/>
</dbReference>
<sequence length="297" mass="33904">MKLNNNDELRIVLVGKTGVGKSAAGNTFLGKKAFKSEISSSSVTSDCEKAKACISGRDVAIIDTPGIFDTRCTHEETEKKIKLCISLSAPGPHVFLVIFQLGRFTEEEQETVEIIQKIFGEDSSKYTMVLFTNGDKLKNKTIQEFVHESPDLLKFIQSTCGLYHVFNNENPDQMQVTLLEKIENMLSENGGSYYTNEMLQRAERVIEEEKRHILKENEVSRQLEALKQEVHEVRKELWERREKEARELAEKNNKYISIITQMLLISVQNNCTTQLESYVVYCCETVLGPLNCCLQLY</sequence>
<organism evidence="6 7">
    <name type="scientific">Pygocentrus nattereri</name>
    <name type="common">Red-bellied piranha</name>
    <dbReference type="NCBI Taxonomy" id="42514"/>
    <lineage>
        <taxon>Eukaryota</taxon>
        <taxon>Metazoa</taxon>
        <taxon>Chordata</taxon>
        <taxon>Craniata</taxon>
        <taxon>Vertebrata</taxon>
        <taxon>Euteleostomi</taxon>
        <taxon>Actinopterygii</taxon>
        <taxon>Neopterygii</taxon>
        <taxon>Teleostei</taxon>
        <taxon>Ostariophysi</taxon>
        <taxon>Characiformes</taxon>
        <taxon>Characoidei</taxon>
        <taxon>Pygocentrus</taxon>
    </lineage>
</organism>
<dbReference type="GeneTree" id="ENSGT01120000271858"/>
<dbReference type="PANTHER" id="PTHR10903:SF186">
    <property type="entry name" value="GTPASE IMAP FAMILY MEMBER 4-LIKE-RELATED"/>
    <property type="match status" value="1"/>
</dbReference>
<evidence type="ECO:0000256" key="3">
    <source>
        <dbReference type="ARBA" id="ARBA00023134"/>
    </source>
</evidence>
<dbReference type="OMA" id="CFAINNE"/>
<dbReference type="STRING" id="42514.ENSPNAP00000011821"/>
<feature type="coiled-coil region" evidence="4">
    <location>
        <begin position="199"/>
        <end position="243"/>
    </location>
</feature>
<dbReference type="SUPFAM" id="SSF52540">
    <property type="entry name" value="P-loop containing nucleoside triphosphate hydrolases"/>
    <property type="match status" value="1"/>
</dbReference>
<comment type="similarity">
    <text evidence="1">Belongs to the TRAFAC class TrmE-Era-EngA-EngB-Septin-like GTPase superfamily. AIG1/Toc34/Toc159-like paraseptin GTPase family. IAN subfamily.</text>
</comment>
<reference evidence="6 7" key="1">
    <citation type="submission" date="2020-10" db="EMBL/GenBank/DDBJ databases">
        <title>Pygocentrus nattereri (red-bellied piranha) genome, fPygNat1, primary haplotype.</title>
        <authorList>
            <person name="Myers G."/>
            <person name="Meyer A."/>
            <person name="Karagic N."/>
            <person name="Pippel M."/>
            <person name="Winkler S."/>
            <person name="Tracey A."/>
            <person name="Wood J."/>
            <person name="Formenti G."/>
            <person name="Howe K."/>
            <person name="Fedrigo O."/>
            <person name="Jarvis E.D."/>
        </authorList>
    </citation>
    <scope>NUCLEOTIDE SEQUENCE [LARGE SCALE GENOMIC DNA]</scope>
</reference>
<dbReference type="PANTHER" id="PTHR10903">
    <property type="entry name" value="GTPASE, IMAP FAMILY MEMBER-RELATED"/>
    <property type="match status" value="1"/>
</dbReference>
<dbReference type="Ensembl" id="ENSPNAT00000018923.2">
    <property type="protein sequence ID" value="ENSPNAP00000011821.2"/>
    <property type="gene ID" value="ENSPNAG00000017538.2"/>
</dbReference>
<evidence type="ECO:0000256" key="4">
    <source>
        <dbReference type="SAM" id="Coils"/>
    </source>
</evidence>
<dbReference type="PROSITE" id="PS51720">
    <property type="entry name" value="G_AIG1"/>
    <property type="match status" value="1"/>
</dbReference>